<feature type="transmembrane region" description="Helical" evidence="7">
    <location>
        <begin position="106"/>
        <end position="123"/>
    </location>
</feature>
<evidence type="ECO:0000313" key="9">
    <source>
        <dbReference type="EMBL" id="RJK93425.1"/>
    </source>
</evidence>
<keyword evidence="5 7" id="KW-0472">Membrane</keyword>
<dbReference type="InterPro" id="IPR010227">
    <property type="entry name" value="NADH_Q_OxRdtase_chainM/4"/>
</dbReference>
<dbReference type="EMBL" id="QZEZ01000009">
    <property type="protein sequence ID" value="RJK93425.1"/>
    <property type="molecule type" value="Genomic_DNA"/>
</dbReference>
<protein>
    <submittedName>
        <fullName evidence="9">NADH-quinone oxidoreductase subunit M</fullName>
        <ecNumber evidence="9">1.6.5.-</ecNumber>
    </submittedName>
</protein>
<feature type="transmembrane region" description="Helical" evidence="7">
    <location>
        <begin position="161"/>
        <end position="180"/>
    </location>
</feature>
<gene>
    <name evidence="9" type="ORF">D5H78_16515</name>
</gene>
<proteinExistence type="inferred from homology"/>
<keyword evidence="4 7" id="KW-1133">Transmembrane helix</keyword>
<dbReference type="GO" id="GO:0012505">
    <property type="term" value="C:endomembrane system"/>
    <property type="evidence" value="ECO:0007669"/>
    <property type="project" value="UniProtKB-SubCell"/>
</dbReference>
<feature type="transmembrane region" description="Helical" evidence="7">
    <location>
        <begin position="129"/>
        <end position="149"/>
    </location>
</feature>
<feature type="transmembrane region" description="Helical" evidence="7">
    <location>
        <begin position="325"/>
        <end position="347"/>
    </location>
</feature>
<dbReference type="GO" id="GO:0048039">
    <property type="term" value="F:ubiquinone binding"/>
    <property type="evidence" value="ECO:0007669"/>
    <property type="project" value="TreeGrafter"/>
</dbReference>
<dbReference type="PRINTS" id="PR01437">
    <property type="entry name" value="NUOXDRDTASE4"/>
</dbReference>
<evidence type="ECO:0000256" key="5">
    <source>
        <dbReference type="ARBA" id="ARBA00023136"/>
    </source>
</evidence>
<reference evidence="9 10" key="1">
    <citation type="submission" date="2018-09" db="EMBL/GenBank/DDBJ databases">
        <title>YIM 75000 draft genome.</title>
        <authorList>
            <person name="Tang S."/>
            <person name="Feng Y."/>
        </authorList>
    </citation>
    <scope>NUCLEOTIDE SEQUENCE [LARGE SCALE GENOMIC DNA]</scope>
    <source>
        <strain evidence="9 10">YIM 75000</strain>
    </source>
</reference>
<evidence type="ECO:0000313" key="10">
    <source>
        <dbReference type="Proteomes" id="UP000265614"/>
    </source>
</evidence>
<evidence type="ECO:0000256" key="4">
    <source>
        <dbReference type="ARBA" id="ARBA00022989"/>
    </source>
</evidence>
<evidence type="ECO:0000256" key="7">
    <source>
        <dbReference type="SAM" id="Phobius"/>
    </source>
</evidence>
<feature type="transmembrane region" description="Helical" evidence="7">
    <location>
        <begin position="271"/>
        <end position="292"/>
    </location>
</feature>
<accession>A0A3A3ZE78</accession>
<dbReference type="GO" id="GO:0042773">
    <property type="term" value="P:ATP synthesis coupled electron transport"/>
    <property type="evidence" value="ECO:0007669"/>
    <property type="project" value="InterPro"/>
</dbReference>
<dbReference type="AlphaFoldDB" id="A0A3A3ZE78"/>
<dbReference type="InterPro" id="IPR003918">
    <property type="entry name" value="NADH_UbQ_OxRdtase"/>
</dbReference>
<feature type="transmembrane region" description="Helical" evidence="7">
    <location>
        <begin position="459"/>
        <end position="478"/>
    </location>
</feature>
<dbReference type="GO" id="GO:0003954">
    <property type="term" value="F:NADH dehydrogenase activity"/>
    <property type="evidence" value="ECO:0007669"/>
    <property type="project" value="TreeGrafter"/>
</dbReference>
<dbReference type="GO" id="GO:0016020">
    <property type="term" value="C:membrane"/>
    <property type="evidence" value="ECO:0007669"/>
    <property type="project" value="UniProtKB-SubCell"/>
</dbReference>
<dbReference type="NCBIfam" id="TIGR01972">
    <property type="entry name" value="NDH_I_M"/>
    <property type="match status" value="1"/>
</dbReference>
<dbReference type="OrthoDB" id="9768329at2"/>
<evidence type="ECO:0000256" key="1">
    <source>
        <dbReference type="ARBA" id="ARBA00004127"/>
    </source>
</evidence>
<dbReference type="GO" id="GO:0015990">
    <property type="term" value="P:electron transport coupled proton transport"/>
    <property type="evidence" value="ECO:0007669"/>
    <property type="project" value="TreeGrafter"/>
</dbReference>
<dbReference type="RefSeq" id="WP_119951611.1">
    <property type="nucleotide sequence ID" value="NZ_QZEZ01000009.1"/>
</dbReference>
<dbReference type="PANTHER" id="PTHR43507:SF1">
    <property type="entry name" value="NADH-UBIQUINONE OXIDOREDUCTASE CHAIN 4"/>
    <property type="match status" value="1"/>
</dbReference>
<dbReference type="Pfam" id="PF00361">
    <property type="entry name" value="Proton_antipo_M"/>
    <property type="match status" value="1"/>
</dbReference>
<dbReference type="InterPro" id="IPR001750">
    <property type="entry name" value="ND/Mrp_TM"/>
</dbReference>
<keyword evidence="9" id="KW-0560">Oxidoreductase</keyword>
<organism evidence="9 10">
    <name type="scientific">Vallicoccus soli</name>
    <dbReference type="NCBI Taxonomy" id="2339232"/>
    <lineage>
        <taxon>Bacteria</taxon>
        <taxon>Bacillati</taxon>
        <taxon>Actinomycetota</taxon>
        <taxon>Actinomycetes</taxon>
        <taxon>Motilibacterales</taxon>
        <taxon>Vallicoccaceae</taxon>
        <taxon>Vallicoccus</taxon>
    </lineage>
</organism>
<feature type="transmembrane region" description="Helical" evidence="7">
    <location>
        <begin position="230"/>
        <end position="251"/>
    </location>
</feature>
<feature type="transmembrane region" description="Helical" evidence="7">
    <location>
        <begin position="411"/>
        <end position="431"/>
    </location>
</feature>
<comment type="subcellular location">
    <subcellularLocation>
        <location evidence="1">Endomembrane system</location>
        <topology evidence="1">Multi-pass membrane protein</topology>
    </subcellularLocation>
    <subcellularLocation>
        <location evidence="6">Membrane</location>
        <topology evidence="6">Multi-pass membrane protein</topology>
    </subcellularLocation>
</comment>
<comment type="caution">
    <text evidence="9">The sequence shown here is derived from an EMBL/GenBank/DDBJ whole genome shotgun (WGS) entry which is preliminary data.</text>
</comment>
<dbReference type="Proteomes" id="UP000265614">
    <property type="component" value="Unassembled WGS sequence"/>
</dbReference>
<keyword evidence="10" id="KW-1185">Reference proteome</keyword>
<dbReference type="PANTHER" id="PTHR43507">
    <property type="entry name" value="NADH-UBIQUINONE OXIDOREDUCTASE CHAIN 4"/>
    <property type="match status" value="1"/>
</dbReference>
<feature type="domain" description="NADH:quinone oxidoreductase/Mrp antiporter transmembrane" evidence="8">
    <location>
        <begin position="123"/>
        <end position="401"/>
    </location>
</feature>
<evidence type="ECO:0000256" key="3">
    <source>
        <dbReference type="ARBA" id="ARBA00022692"/>
    </source>
</evidence>
<feature type="transmembrane region" description="Helical" evidence="7">
    <location>
        <begin position="74"/>
        <end position="94"/>
    </location>
</feature>
<comment type="similarity">
    <text evidence="2">Belongs to the complex I subunit 4 family.</text>
</comment>
<evidence type="ECO:0000256" key="2">
    <source>
        <dbReference type="ARBA" id="ARBA00009025"/>
    </source>
</evidence>
<feature type="transmembrane region" description="Helical" evidence="7">
    <location>
        <begin position="368"/>
        <end position="391"/>
    </location>
</feature>
<keyword evidence="3 6" id="KW-0812">Transmembrane</keyword>
<feature type="transmembrane region" description="Helical" evidence="7">
    <location>
        <begin position="200"/>
        <end position="218"/>
    </location>
</feature>
<dbReference type="EC" id="1.6.5.-" evidence="9"/>
<feature type="transmembrane region" description="Helical" evidence="7">
    <location>
        <begin position="299"/>
        <end position="319"/>
    </location>
</feature>
<dbReference type="GO" id="GO:0008137">
    <property type="term" value="F:NADH dehydrogenase (ubiquinone) activity"/>
    <property type="evidence" value="ECO:0007669"/>
    <property type="project" value="InterPro"/>
</dbReference>
<evidence type="ECO:0000256" key="6">
    <source>
        <dbReference type="RuleBase" id="RU000320"/>
    </source>
</evidence>
<sequence length="494" mass="50529">MSGVLALLPALPLAGAVVLLLLPAARRDAAALGLGRGVAAAVLVLAVLARDAPDVDVPWVPALGLRLHLGVDGVSWPLLLLTGALVLLCLQHLVRGLPAPGRPGALVGLLLLLEAGVLATFLAQDLLLFFVAFETVLIPMYFVIAVWGGDGRGSARPAAQVFVLYTLLGSVVMLAGFLLVRARTGTSDLQALAERGGAGMSTTVQVVAFLLVGLGLAVKAPMWPLHTWLPAAHTAAPTVGSVLLAGVLLKLGTYGLVRTALPVLPEGARVLAPYLAALAVVGILWGALACLAQRDLKRLVAYSSVSHMGFVLLGIATLTEAGVNGALFANVAHGLITGLLFLLAGAVKERHGTTDMDELGGGLYARAPRLGGVLALAAVASLGLPGLAGFWGEMLAMLGAYRPAEGLDRGLYLVLMALAGLGTVLAAAYLLRMVRRVAQGRGAAARAERPVLDAGPAEVALWAPLVAATLLLGLWPALLLDVTAEPVRALLGGG</sequence>
<evidence type="ECO:0000259" key="8">
    <source>
        <dbReference type="Pfam" id="PF00361"/>
    </source>
</evidence>
<name>A0A3A3ZE78_9ACTN</name>